<dbReference type="Proteomes" id="UP000233517">
    <property type="component" value="Unassembled WGS sequence"/>
</dbReference>
<evidence type="ECO:0000313" key="4">
    <source>
        <dbReference type="Proteomes" id="UP000233517"/>
    </source>
</evidence>
<dbReference type="AlphaFoldDB" id="A0A2N2E9B1"/>
<dbReference type="EMBL" id="PHAI01000002">
    <property type="protein sequence ID" value="PKM91305.1"/>
    <property type="molecule type" value="Genomic_DNA"/>
</dbReference>
<gene>
    <name evidence="3" type="ORF">CVU82_01760</name>
</gene>
<dbReference type="Gene3D" id="3.60.21.10">
    <property type="match status" value="1"/>
</dbReference>
<accession>A0A2N2E9B1</accession>
<evidence type="ECO:0000313" key="3">
    <source>
        <dbReference type="EMBL" id="PKM91305.1"/>
    </source>
</evidence>
<evidence type="ECO:0000256" key="1">
    <source>
        <dbReference type="ARBA" id="ARBA00005662"/>
    </source>
</evidence>
<reference evidence="3 4" key="1">
    <citation type="journal article" date="2017" name="ISME J.">
        <title>Potential for microbial H2 and metal transformations associated with novel bacteria and archaea in deep terrestrial subsurface sediments.</title>
        <authorList>
            <person name="Hernsdorf A.W."/>
            <person name="Amano Y."/>
            <person name="Miyakawa K."/>
            <person name="Ise K."/>
            <person name="Suzuki Y."/>
            <person name="Anantharaman K."/>
            <person name="Probst A."/>
            <person name="Burstein D."/>
            <person name="Thomas B.C."/>
            <person name="Banfield J.F."/>
        </authorList>
    </citation>
    <scope>NUCLEOTIDE SEQUENCE [LARGE SCALE GENOMIC DNA]</scope>
    <source>
        <strain evidence="3">HGW-Falkowbacteria-1</strain>
    </source>
</reference>
<dbReference type="InterPro" id="IPR028994">
    <property type="entry name" value="Integrin_alpha_N"/>
</dbReference>
<dbReference type="PANTHER" id="PTHR33393">
    <property type="entry name" value="POLYGLUTAMINE SYNTHESIS ACCESSORY PROTEIN RV0574C-RELATED"/>
    <property type="match status" value="1"/>
</dbReference>
<dbReference type="SUPFAM" id="SSF56300">
    <property type="entry name" value="Metallo-dependent phosphatases"/>
    <property type="match status" value="1"/>
</dbReference>
<sequence length="584" mass="66635">MKGRIVWVILFSVLGIFIAIFESDKVFDFSVLSFSKDGSTNKQEEVKKNFLTFLEQKKKITSVDDGVSLIAVGDISYSRGVERMVKAKGDINYPFLEIKDYLKNSDLVFANLETPITEGREISDFEMVFRSNPGTEQALKDAGFSIMSLANNHTPNFGERGLLDTFACLDRVNIVYSGAGKNNEEADAPVYIERKGIRFAFLSYNDFDVVPAYYEASENRAGTAFMRIEKMNENVKKAKENSDFVIISMHSGTEYVDNPNNSQINFAHSAIDAGADMVIGHHPHVVQTVEEYKGKFIFYSLGNFVFDQSWSQDTTEALLVKIYFTKNGISKISFLPVVSDNLVQVKVADREEAKKIITRLKLSLDESFLYFWNNGKGDFEKETRSVIYQKELVSKNIFSKEESADLDNDSVLEKYILENGVIKVFEMGNFIWQSPVDWWVDDFALVDSDNSGNLNLNLSLWKEGNFGSSKPFWIKENDMSIKNHFFIYEFSVDKEFKQVWSSSNLAVPNCEFKIGDVDMDGKNDLIVIEGSYLDDFSCKGNYVAVWKWNSWGFSNEWRSESGVFSNLELEKNNNETFFTVDFSR</sequence>
<evidence type="ECO:0000259" key="2">
    <source>
        <dbReference type="SMART" id="SM00854"/>
    </source>
</evidence>
<dbReference type="InterPro" id="IPR029052">
    <property type="entry name" value="Metallo-depent_PP-like"/>
</dbReference>
<name>A0A2N2E9B1_9BACT</name>
<feature type="domain" description="Capsule synthesis protein CapA" evidence="2">
    <location>
        <begin position="68"/>
        <end position="308"/>
    </location>
</feature>
<protein>
    <recommendedName>
        <fullName evidence="2">Capsule synthesis protein CapA domain-containing protein</fullName>
    </recommendedName>
</protein>
<dbReference type="Pfam" id="PF09587">
    <property type="entry name" value="PGA_cap"/>
    <property type="match status" value="1"/>
</dbReference>
<comment type="caution">
    <text evidence="3">The sequence shown here is derived from an EMBL/GenBank/DDBJ whole genome shotgun (WGS) entry which is preliminary data.</text>
</comment>
<comment type="similarity">
    <text evidence="1">Belongs to the CapA family.</text>
</comment>
<dbReference type="PANTHER" id="PTHR33393:SF11">
    <property type="entry name" value="POLYGLUTAMINE SYNTHESIS ACCESSORY PROTEIN RV0574C-RELATED"/>
    <property type="match status" value="1"/>
</dbReference>
<dbReference type="InterPro" id="IPR052169">
    <property type="entry name" value="CW_Biosynth-Accessory"/>
</dbReference>
<dbReference type="InterPro" id="IPR019079">
    <property type="entry name" value="Capsule_synth_CapA"/>
</dbReference>
<dbReference type="SMART" id="SM00854">
    <property type="entry name" value="PGA_cap"/>
    <property type="match status" value="1"/>
</dbReference>
<dbReference type="CDD" id="cd07381">
    <property type="entry name" value="MPP_CapA"/>
    <property type="match status" value="1"/>
</dbReference>
<proteinExistence type="inferred from homology"/>
<organism evidence="3 4">
    <name type="scientific">Candidatus Falkowbacteria bacterium HGW-Falkowbacteria-1</name>
    <dbReference type="NCBI Taxonomy" id="2013768"/>
    <lineage>
        <taxon>Bacteria</taxon>
        <taxon>Candidatus Falkowiibacteriota</taxon>
    </lineage>
</organism>
<dbReference type="SUPFAM" id="SSF69318">
    <property type="entry name" value="Integrin alpha N-terminal domain"/>
    <property type="match status" value="1"/>
</dbReference>